<proteinExistence type="predicted"/>
<evidence type="ECO:0000313" key="4">
    <source>
        <dbReference type="Proteomes" id="UP000282311"/>
    </source>
</evidence>
<dbReference type="Proteomes" id="UP000282311">
    <property type="component" value="Unassembled WGS sequence"/>
</dbReference>
<dbReference type="InterPro" id="IPR050985">
    <property type="entry name" value="Alpha-glycosidase_related"/>
</dbReference>
<accession>A0A3B0AX95</accession>
<name>A0A3B0AX95_9BACL</name>
<dbReference type="EMBL" id="RBAH01000042">
    <property type="protein sequence ID" value="RKN64446.1"/>
    <property type="molecule type" value="Genomic_DNA"/>
</dbReference>
<dbReference type="InterPro" id="IPR002252">
    <property type="entry name" value="Glyco_hydro_36"/>
</dbReference>
<keyword evidence="2" id="KW-0326">Glycosidase</keyword>
<gene>
    <name evidence="3" type="ORF">D7M11_33860</name>
</gene>
<reference evidence="3 4" key="1">
    <citation type="journal article" date="2007" name="Int. J. Syst. Evol. Microbiol.">
        <title>Paenibacillus ginsengarvi sp. nov., isolated from soil from ginseng cultivation.</title>
        <authorList>
            <person name="Yoon M.H."/>
            <person name="Ten L.N."/>
            <person name="Im W.T."/>
        </authorList>
    </citation>
    <scope>NUCLEOTIDE SEQUENCE [LARGE SCALE GENOMIC DNA]</scope>
    <source>
        <strain evidence="3 4">KCTC 13059</strain>
    </source>
</reference>
<sequence>MPYDSGIFNVCVKPAEQANSFTILLSIHPSITGSVRMKPSDIPFDRASIKVVCANQTFDRKQAKTEQSDDKTILRWDSLALSLERRDDGVCSVTIGNEGEETIRLQRVCIEWPAGQFEGRPDTREYVQLYHSRDFSKLSGIRPVHRPNEWSNPADASGMVTVLSARKDGSALLLGALPPYGDCFADFPLLHDKPHRDGAFGVGVHLHSPRSFAPGQEETLAGLIVLGGPDGNALLERYGELIRKRLDGQLRFQPRVTGWNSWDYYAGAIRQNDMIDNAETARRIFGETLRYMVVDEGYECQWGIWDSGWKFPDGLDGLCGAIRQTGYEPGIWTAPLLVNVYTPLYREHPDWFVGDAQGNVFLQNLGYGSMAQLDITHPDAAAFIAETFRRLRAAGFTYFKCDFTQLLLGASSFSGKDMSHAGMLRKLFGIIRDSIGADAYLLACGAPYEAVAGIADAHRTTGDIHNYWSHIRQNIRSMFARWWMQGTLGNMDPDFAIVRCGETTDDPQLNRRFGKQPWKVGANWCSGREMNAEEAKTLLLACLVTGGDLFLGDALGKLNLDGTMWLGRLLEQPAGRGKPVNLFRHDGDDLPIVIADYGGKTLVALFNLSDDYRVQQLPETVRQQAESGDEFWSGEREFFPASGDIPLSPRSVKAWLV</sequence>
<dbReference type="Gene3D" id="3.20.20.70">
    <property type="entry name" value="Aldolase class I"/>
    <property type="match status" value="1"/>
</dbReference>
<protein>
    <submittedName>
        <fullName evidence="3">Alpha-galactosidase</fullName>
    </submittedName>
</protein>
<dbReference type="PANTHER" id="PTHR43053">
    <property type="entry name" value="GLYCOSIDASE FAMILY 31"/>
    <property type="match status" value="1"/>
</dbReference>
<dbReference type="InterPro" id="IPR017853">
    <property type="entry name" value="GH"/>
</dbReference>
<dbReference type="InterPro" id="IPR013785">
    <property type="entry name" value="Aldolase_TIM"/>
</dbReference>
<keyword evidence="4" id="KW-1185">Reference proteome</keyword>
<dbReference type="PANTHER" id="PTHR43053:SF3">
    <property type="entry name" value="ALPHA-GALACTOSIDASE C-RELATED"/>
    <property type="match status" value="1"/>
</dbReference>
<evidence type="ECO:0000313" key="3">
    <source>
        <dbReference type="EMBL" id="RKN64446.1"/>
    </source>
</evidence>
<dbReference type="SUPFAM" id="SSF51445">
    <property type="entry name" value="(Trans)glycosidases"/>
    <property type="match status" value="1"/>
</dbReference>
<dbReference type="GO" id="GO:0016052">
    <property type="term" value="P:carbohydrate catabolic process"/>
    <property type="evidence" value="ECO:0007669"/>
    <property type="project" value="InterPro"/>
</dbReference>
<keyword evidence="1" id="KW-0378">Hydrolase</keyword>
<evidence type="ECO:0000256" key="2">
    <source>
        <dbReference type="ARBA" id="ARBA00023295"/>
    </source>
</evidence>
<dbReference type="CDD" id="cd14791">
    <property type="entry name" value="GH36"/>
    <property type="match status" value="1"/>
</dbReference>
<organism evidence="3 4">
    <name type="scientific">Paenibacillus ginsengarvi</name>
    <dbReference type="NCBI Taxonomy" id="400777"/>
    <lineage>
        <taxon>Bacteria</taxon>
        <taxon>Bacillati</taxon>
        <taxon>Bacillota</taxon>
        <taxon>Bacilli</taxon>
        <taxon>Bacillales</taxon>
        <taxon>Paenibacillaceae</taxon>
        <taxon>Paenibacillus</taxon>
    </lineage>
</organism>
<dbReference type="GO" id="GO:0004557">
    <property type="term" value="F:alpha-galactosidase activity"/>
    <property type="evidence" value="ECO:0007669"/>
    <property type="project" value="InterPro"/>
</dbReference>
<evidence type="ECO:0000256" key="1">
    <source>
        <dbReference type="ARBA" id="ARBA00022801"/>
    </source>
</evidence>
<dbReference type="AlphaFoldDB" id="A0A3B0AX95"/>
<dbReference type="Pfam" id="PF02065">
    <property type="entry name" value="Melibiase"/>
    <property type="match status" value="1"/>
</dbReference>
<comment type="caution">
    <text evidence="3">The sequence shown here is derived from an EMBL/GenBank/DDBJ whole genome shotgun (WGS) entry which is preliminary data.</text>
</comment>